<organism evidence="2 3">
    <name type="scientific">Rhizobium hainanense</name>
    <dbReference type="NCBI Taxonomy" id="52131"/>
    <lineage>
        <taxon>Bacteria</taxon>
        <taxon>Pseudomonadati</taxon>
        <taxon>Pseudomonadota</taxon>
        <taxon>Alphaproteobacteria</taxon>
        <taxon>Hyphomicrobiales</taxon>
        <taxon>Rhizobiaceae</taxon>
        <taxon>Rhizobium/Agrobacterium group</taxon>
        <taxon>Rhizobium</taxon>
    </lineage>
</organism>
<dbReference type="PIRSF" id="PIRSF009264">
    <property type="entry name" value="TagBP_ald_AgaZ"/>
    <property type="match status" value="1"/>
</dbReference>
<sequence length="422" mass="45244">MNLFLKSLAGARRAGKPVGITSVCSAHPLVLEATMSLAQREGGPVLIEATCNQVNQFGGYTGKTPADFVGDVLALAKTNGVETSNLILGGDHLGPNPWRREAASAAMAKAEVMVAEYVKAGFTKIHLDASMACVDDPSALDDAIVAQRAARLAKVAEQAARDVGAKPLYVLGTEVPVPGGADHALDVVEPTGAEAARATIETHREIFAREGLSDAFDRCIAFVVQPGVEFGSENVVGYRAELAKKLTGVLDDEVDLVFEAHSTDYQSEGALAALVRDGFPILKVGPGLTFALREGLFALDLIATELDPDYDRNLAVTMERLMLKHTGDWAGHYHGSDEAIRLQLRYSYSDRIRYYWGYPEAVGAVQKLTDTLHGREIPPTLASQFLGRMADRIGAKDSVSRIAKTFVGDVLETYGRACRQAG</sequence>
<evidence type="ECO:0000313" key="3">
    <source>
        <dbReference type="Proteomes" id="UP000186228"/>
    </source>
</evidence>
<dbReference type="GO" id="GO:0009401">
    <property type="term" value="P:phosphoenolpyruvate-dependent sugar phosphotransferase system"/>
    <property type="evidence" value="ECO:0007669"/>
    <property type="project" value="TreeGrafter"/>
</dbReference>
<dbReference type="AlphaFoldDB" id="A0A1C3VPH2"/>
<dbReference type="InterPro" id="IPR013785">
    <property type="entry name" value="Aldolase_TIM"/>
</dbReference>
<dbReference type="GO" id="GO:0005975">
    <property type="term" value="P:carbohydrate metabolic process"/>
    <property type="evidence" value="ECO:0007669"/>
    <property type="project" value="InterPro"/>
</dbReference>
<dbReference type="Pfam" id="PF08013">
    <property type="entry name" value="GatZ_KbaZ-like"/>
    <property type="match status" value="1"/>
</dbReference>
<dbReference type="NCBIfam" id="TIGR02810">
    <property type="entry name" value="agaZ_gatZ"/>
    <property type="match status" value="1"/>
</dbReference>
<dbReference type="Proteomes" id="UP000186228">
    <property type="component" value="Unassembled WGS sequence"/>
</dbReference>
<dbReference type="STRING" id="52131.GA0061100_107144"/>
<keyword evidence="3" id="KW-1185">Reference proteome</keyword>
<proteinExistence type="predicted"/>
<dbReference type="InterPro" id="IPR012062">
    <property type="entry name" value="GatZ/KbaZ-like"/>
</dbReference>
<reference evidence="3" key="1">
    <citation type="submission" date="2016-08" db="EMBL/GenBank/DDBJ databases">
        <authorList>
            <person name="Varghese N."/>
            <person name="Submissions Spin"/>
        </authorList>
    </citation>
    <scope>NUCLEOTIDE SEQUENCE [LARGE SCALE GENOMIC DNA]</scope>
    <source>
        <strain evidence="3">CCBAU 57015</strain>
    </source>
</reference>
<dbReference type="GO" id="GO:0005886">
    <property type="term" value="C:plasma membrane"/>
    <property type="evidence" value="ECO:0007669"/>
    <property type="project" value="TreeGrafter"/>
</dbReference>
<protein>
    <submittedName>
        <fullName evidence="2">Tagatose-bisphosphate aldolase noncatalytic subunit</fullName>
    </submittedName>
</protein>
<dbReference type="OrthoDB" id="1672942at2"/>
<name>A0A1C3VPH2_9HYPH</name>
<comment type="pathway">
    <text evidence="1">Carbohydrate metabolism.</text>
</comment>
<dbReference type="RefSeq" id="WP_075854921.1">
    <property type="nucleotide sequence ID" value="NZ_FMAC01000007.1"/>
</dbReference>
<dbReference type="Gene3D" id="3.20.20.70">
    <property type="entry name" value="Aldolase class I"/>
    <property type="match status" value="1"/>
</dbReference>
<dbReference type="Gene3D" id="1.10.400.20">
    <property type="entry name" value="putative tagatose 6-phosphate kinase domain like"/>
    <property type="match status" value="1"/>
</dbReference>
<dbReference type="PANTHER" id="PTHR32502:SF2">
    <property type="entry name" value="D-TAGATOSE-1,6-BISPHOSPHATE ALDOLASE SUBUNIT KBAZ"/>
    <property type="match status" value="1"/>
</dbReference>
<accession>A0A1C3VPH2</accession>
<dbReference type="EMBL" id="FMAC01000007">
    <property type="protein sequence ID" value="SCB29676.1"/>
    <property type="molecule type" value="Genomic_DNA"/>
</dbReference>
<gene>
    <name evidence="2" type="ORF">GA0061100_107144</name>
</gene>
<dbReference type="InterPro" id="IPR050303">
    <property type="entry name" value="GatZ_KbaZ_carbometab"/>
</dbReference>
<evidence type="ECO:0000313" key="2">
    <source>
        <dbReference type="EMBL" id="SCB29676.1"/>
    </source>
</evidence>
<dbReference type="SUPFAM" id="SSF51569">
    <property type="entry name" value="Aldolase"/>
    <property type="match status" value="1"/>
</dbReference>
<dbReference type="PANTHER" id="PTHR32502">
    <property type="entry name" value="N-ACETYLGALACTOSAMINE PERMEASE II COMPONENT-RELATED"/>
    <property type="match status" value="1"/>
</dbReference>
<evidence type="ECO:0000256" key="1">
    <source>
        <dbReference type="ARBA" id="ARBA00005007"/>
    </source>
</evidence>